<gene>
    <name evidence="2" type="ORF">L195_g003168</name>
</gene>
<accession>A0A2K3NUJ2</accession>
<protein>
    <submittedName>
        <fullName evidence="2">Uncharacterized protein</fullName>
    </submittedName>
</protein>
<comment type="caution">
    <text evidence="2">The sequence shown here is derived from an EMBL/GenBank/DDBJ whole genome shotgun (WGS) entry which is preliminary data.</text>
</comment>
<reference evidence="2 3" key="2">
    <citation type="journal article" date="2017" name="Front. Plant Sci.">
        <title>Gene Classification and Mining of Molecular Markers Useful in Red Clover (Trifolium pratense) Breeding.</title>
        <authorList>
            <person name="Istvanek J."/>
            <person name="Dluhosova J."/>
            <person name="Dluhos P."/>
            <person name="Patkova L."/>
            <person name="Nedelnik J."/>
            <person name="Repkova J."/>
        </authorList>
    </citation>
    <scope>NUCLEOTIDE SEQUENCE [LARGE SCALE GENOMIC DNA]</scope>
    <source>
        <strain evidence="3">cv. Tatra</strain>
        <tissue evidence="2">Young leaves</tissue>
    </source>
</reference>
<feature type="region of interest" description="Disordered" evidence="1">
    <location>
        <begin position="1"/>
        <end position="24"/>
    </location>
</feature>
<organism evidence="2 3">
    <name type="scientific">Trifolium pratense</name>
    <name type="common">Red clover</name>
    <dbReference type="NCBI Taxonomy" id="57577"/>
    <lineage>
        <taxon>Eukaryota</taxon>
        <taxon>Viridiplantae</taxon>
        <taxon>Streptophyta</taxon>
        <taxon>Embryophyta</taxon>
        <taxon>Tracheophyta</taxon>
        <taxon>Spermatophyta</taxon>
        <taxon>Magnoliopsida</taxon>
        <taxon>eudicotyledons</taxon>
        <taxon>Gunneridae</taxon>
        <taxon>Pentapetalae</taxon>
        <taxon>rosids</taxon>
        <taxon>fabids</taxon>
        <taxon>Fabales</taxon>
        <taxon>Fabaceae</taxon>
        <taxon>Papilionoideae</taxon>
        <taxon>50 kb inversion clade</taxon>
        <taxon>NPAAA clade</taxon>
        <taxon>Hologalegina</taxon>
        <taxon>IRL clade</taxon>
        <taxon>Trifolieae</taxon>
        <taxon>Trifolium</taxon>
    </lineage>
</organism>
<evidence type="ECO:0000313" key="3">
    <source>
        <dbReference type="Proteomes" id="UP000236291"/>
    </source>
</evidence>
<evidence type="ECO:0000256" key="1">
    <source>
        <dbReference type="SAM" id="MobiDB-lite"/>
    </source>
</evidence>
<proteinExistence type="predicted"/>
<dbReference type="AlphaFoldDB" id="A0A2K3NUJ2"/>
<dbReference type="EMBL" id="ASHM01001449">
    <property type="protein sequence ID" value="PNY06693.1"/>
    <property type="molecule type" value="Genomic_DNA"/>
</dbReference>
<reference evidence="2 3" key="1">
    <citation type="journal article" date="2014" name="Am. J. Bot.">
        <title>Genome assembly and annotation for red clover (Trifolium pratense; Fabaceae).</title>
        <authorList>
            <person name="Istvanek J."/>
            <person name="Jaros M."/>
            <person name="Krenek A."/>
            <person name="Repkova J."/>
        </authorList>
    </citation>
    <scope>NUCLEOTIDE SEQUENCE [LARGE SCALE GENOMIC DNA]</scope>
    <source>
        <strain evidence="3">cv. Tatra</strain>
        <tissue evidence="2">Young leaves</tissue>
    </source>
</reference>
<evidence type="ECO:0000313" key="2">
    <source>
        <dbReference type="EMBL" id="PNY06693.1"/>
    </source>
</evidence>
<feature type="region of interest" description="Disordered" evidence="1">
    <location>
        <begin position="53"/>
        <end position="76"/>
    </location>
</feature>
<sequence length="88" mass="9947">MGEAADVAVEGSGSVDVRKNERPRKKVSFKEVDYLSDLDEELKTKGKRCRKKKIISDSDESNVAAEEGENVKKEEKKKPKYIQNATFI</sequence>
<dbReference type="Proteomes" id="UP000236291">
    <property type="component" value="Unassembled WGS sequence"/>
</dbReference>
<dbReference type="OrthoDB" id="1727611at2759"/>
<name>A0A2K3NUJ2_TRIPR</name>